<dbReference type="KEGG" id="tatv:25779688"/>
<dbReference type="GO" id="GO:0046872">
    <property type="term" value="F:metal ion binding"/>
    <property type="evidence" value="ECO:0007669"/>
    <property type="project" value="UniProtKB-KW"/>
</dbReference>
<evidence type="ECO:0000256" key="2">
    <source>
        <dbReference type="ARBA" id="ARBA00022723"/>
    </source>
</evidence>
<accession>G9NYD4</accession>
<protein>
    <recommendedName>
        <fullName evidence="7">Transcription factor domain-containing protein</fullName>
    </recommendedName>
</protein>
<dbReference type="GO" id="GO:0005634">
    <property type="term" value="C:nucleus"/>
    <property type="evidence" value="ECO:0007669"/>
    <property type="project" value="UniProtKB-SubCell"/>
</dbReference>
<dbReference type="PANTHER" id="PTHR46910:SF3">
    <property type="entry name" value="HALOTOLERANCE PROTEIN 9-RELATED"/>
    <property type="match status" value="1"/>
</dbReference>
<comment type="caution">
    <text evidence="5">The sequence shown here is derived from an EMBL/GenBank/DDBJ whole genome shotgun (WGS) entry which is preliminary data.</text>
</comment>
<reference evidence="5 6" key="1">
    <citation type="journal article" date="2011" name="Genome Biol.">
        <title>Comparative genome sequence analysis underscores mycoparasitism as the ancestral life style of Trichoderma.</title>
        <authorList>
            <person name="Kubicek C.P."/>
            <person name="Herrera-Estrella A."/>
            <person name="Seidl-Seiboth V."/>
            <person name="Martinez D.A."/>
            <person name="Druzhinina I.S."/>
            <person name="Thon M."/>
            <person name="Zeilinger S."/>
            <person name="Casas-Flores S."/>
            <person name="Horwitz B.A."/>
            <person name="Mukherjee P.K."/>
            <person name="Mukherjee M."/>
            <person name="Kredics L."/>
            <person name="Alcaraz L.D."/>
            <person name="Aerts A."/>
            <person name="Antal Z."/>
            <person name="Atanasova L."/>
            <person name="Cervantes-Badillo M.G."/>
            <person name="Challacombe J."/>
            <person name="Chertkov O."/>
            <person name="McCluskey K."/>
            <person name="Coulpier F."/>
            <person name="Deshpande N."/>
            <person name="von Doehren H."/>
            <person name="Ebbole D.J."/>
            <person name="Esquivel-Naranjo E.U."/>
            <person name="Fekete E."/>
            <person name="Flipphi M."/>
            <person name="Glaser F."/>
            <person name="Gomez-Rodriguez E.Y."/>
            <person name="Gruber S."/>
            <person name="Han C."/>
            <person name="Henrissat B."/>
            <person name="Hermosa R."/>
            <person name="Hernandez-Onate M."/>
            <person name="Karaffa L."/>
            <person name="Kosti I."/>
            <person name="Le Crom S."/>
            <person name="Lindquist E."/>
            <person name="Lucas S."/>
            <person name="Luebeck M."/>
            <person name="Luebeck P.S."/>
            <person name="Margeot A."/>
            <person name="Metz B."/>
            <person name="Misra M."/>
            <person name="Nevalainen H."/>
            <person name="Omann M."/>
            <person name="Packer N."/>
            <person name="Perrone G."/>
            <person name="Uresti-Rivera E.E."/>
            <person name="Salamov A."/>
            <person name="Schmoll M."/>
            <person name="Seiboth B."/>
            <person name="Shapiro H."/>
            <person name="Sukno S."/>
            <person name="Tamayo-Ramos J.A."/>
            <person name="Tisch D."/>
            <person name="Wiest A."/>
            <person name="Wilkinson H.H."/>
            <person name="Zhang M."/>
            <person name="Coutinho P.M."/>
            <person name="Kenerley C.M."/>
            <person name="Monte E."/>
            <person name="Baker S.E."/>
            <person name="Grigoriev I.V."/>
        </authorList>
    </citation>
    <scope>NUCLEOTIDE SEQUENCE [LARGE SCALE GENOMIC DNA]</scope>
    <source>
        <strain evidence="6">ATCC 20476 / IMI 206040</strain>
    </source>
</reference>
<comment type="subcellular location">
    <subcellularLocation>
        <location evidence="1">Nucleus</location>
    </subcellularLocation>
</comment>
<dbReference type="GO" id="GO:0003700">
    <property type="term" value="F:DNA-binding transcription factor activity"/>
    <property type="evidence" value="ECO:0007669"/>
    <property type="project" value="InterPro"/>
</dbReference>
<dbReference type="CDD" id="cd12148">
    <property type="entry name" value="fungal_TF_MHR"/>
    <property type="match status" value="1"/>
</dbReference>
<evidence type="ECO:0000256" key="4">
    <source>
        <dbReference type="ARBA" id="ARBA00023242"/>
    </source>
</evidence>
<name>G9NYD4_HYPAI</name>
<dbReference type="OMA" id="SEIPKYC"/>
<sequence length="345" mass="38794">MDSIASYTFGWPLATSRTNYVPLPQAIDDEYLLEEGEGYQPANKPSKLEFFRNYLQLSEVPREITDSMHALGQNSIEQGSATSLTQYVSEMPKYCLRLDEMLDNLPRELQEANQPVVEECFRVQSLVLSIRSNYYVRLSILRPCLLATVANRTIRSELLKAKCGTRSLAMGLLHDINKLCVSTARTVINRAHKNAHLMYQASTWHTLRVTFGSATVLLAASLLPELHVDLDQEPDKTIWEQTIGIFELYMSYDISAQGGLQALREYRQKFETAKKREEVSKPELGCADIPPICQGNTMIGLPAEISTGLDNIFLGAGASGPDGDLSQAFFDWNWLDFDITEVMRP</sequence>
<keyword evidence="3" id="KW-0238">DNA-binding</keyword>
<dbReference type="GeneID" id="25779688"/>
<dbReference type="HOGENOM" id="CLU_804252_0_0_1"/>
<keyword evidence="6" id="KW-1185">Reference proteome</keyword>
<dbReference type="InterPro" id="IPR050987">
    <property type="entry name" value="AtrR-like"/>
</dbReference>
<evidence type="ECO:0000313" key="6">
    <source>
        <dbReference type="Proteomes" id="UP000005426"/>
    </source>
</evidence>
<dbReference type="STRING" id="452589.G9NYD4"/>
<proteinExistence type="predicted"/>
<dbReference type="eggNOG" id="ENOG502TD64">
    <property type="taxonomic scope" value="Eukaryota"/>
</dbReference>
<dbReference type="EMBL" id="ABDG02000025">
    <property type="protein sequence ID" value="EHK44448.1"/>
    <property type="molecule type" value="Genomic_DNA"/>
</dbReference>
<dbReference type="PANTHER" id="PTHR46910">
    <property type="entry name" value="TRANSCRIPTION FACTOR PDR1"/>
    <property type="match status" value="1"/>
</dbReference>
<keyword evidence="2" id="KW-0479">Metal-binding</keyword>
<keyword evidence="4" id="KW-0539">Nucleus</keyword>
<dbReference type="Proteomes" id="UP000005426">
    <property type="component" value="Unassembled WGS sequence"/>
</dbReference>
<evidence type="ECO:0008006" key="7">
    <source>
        <dbReference type="Google" id="ProtNLM"/>
    </source>
</evidence>
<dbReference type="GO" id="GO:0003677">
    <property type="term" value="F:DNA binding"/>
    <property type="evidence" value="ECO:0007669"/>
    <property type="project" value="UniProtKB-KW"/>
</dbReference>
<gene>
    <name evidence="5" type="ORF">TRIATDRAFT_285093</name>
</gene>
<evidence type="ECO:0000313" key="5">
    <source>
        <dbReference type="EMBL" id="EHK44448.1"/>
    </source>
</evidence>
<evidence type="ECO:0000256" key="1">
    <source>
        <dbReference type="ARBA" id="ARBA00004123"/>
    </source>
</evidence>
<dbReference type="AlphaFoldDB" id="G9NYD4"/>
<dbReference type="OrthoDB" id="424974at2759"/>
<evidence type="ECO:0000256" key="3">
    <source>
        <dbReference type="ARBA" id="ARBA00023125"/>
    </source>
</evidence>
<organism evidence="5 6">
    <name type="scientific">Hypocrea atroviridis (strain ATCC 20476 / IMI 206040)</name>
    <name type="common">Trichoderma atroviride</name>
    <dbReference type="NCBI Taxonomy" id="452589"/>
    <lineage>
        <taxon>Eukaryota</taxon>
        <taxon>Fungi</taxon>
        <taxon>Dikarya</taxon>
        <taxon>Ascomycota</taxon>
        <taxon>Pezizomycotina</taxon>
        <taxon>Sordariomycetes</taxon>
        <taxon>Hypocreomycetidae</taxon>
        <taxon>Hypocreales</taxon>
        <taxon>Hypocreaceae</taxon>
        <taxon>Trichoderma</taxon>
    </lineage>
</organism>